<accession>A0AAV1KSZ8</accession>
<dbReference type="InterPro" id="IPR027417">
    <property type="entry name" value="P-loop_NTPase"/>
</dbReference>
<sequence length="228" mass="25940">MTPTRKYESSDVSAEKNYVRNTIQRSRESIKEKILVSRVWKIYFSLFKNSTFALNDINYSVKKGECFGLIGLNSSGKTTQFKVITCQDYATKGNIFVDGHYAHFNATRYAYSLGYCPQSYGLDYFRSGESNMKMLLRLRGHSNRKAQDVTKAWFNIIGLKRHAKKAVWSYSMGMRRRLAIGCALCSGTPVKLLDEPTAGIDVAAKHRVWAEIKRRLSHGDTVVLSSHK</sequence>
<comment type="caution">
    <text evidence="2">The sequence shown here is derived from an EMBL/GenBank/DDBJ whole genome shotgun (WGS) entry which is preliminary data.</text>
</comment>
<dbReference type="InterPro" id="IPR026082">
    <property type="entry name" value="ABCA"/>
</dbReference>
<organism evidence="2 3">
    <name type="scientific">Parnassius mnemosyne</name>
    <name type="common">clouded apollo</name>
    <dbReference type="NCBI Taxonomy" id="213953"/>
    <lineage>
        <taxon>Eukaryota</taxon>
        <taxon>Metazoa</taxon>
        <taxon>Ecdysozoa</taxon>
        <taxon>Arthropoda</taxon>
        <taxon>Hexapoda</taxon>
        <taxon>Insecta</taxon>
        <taxon>Pterygota</taxon>
        <taxon>Neoptera</taxon>
        <taxon>Endopterygota</taxon>
        <taxon>Lepidoptera</taxon>
        <taxon>Glossata</taxon>
        <taxon>Ditrysia</taxon>
        <taxon>Papilionoidea</taxon>
        <taxon>Papilionidae</taxon>
        <taxon>Parnassiinae</taxon>
        <taxon>Parnassini</taxon>
        <taxon>Parnassius</taxon>
        <taxon>Driopa</taxon>
    </lineage>
</organism>
<dbReference type="AlphaFoldDB" id="A0AAV1KSZ8"/>
<gene>
    <name evidence="2" type="ORF">PARMNEM_LOCUS6059</name>
</gene>
<dbReference type="PANTHER" id="PTHR19229">
    <property type="entry name" value="ATP-BINDING CASSETTE TRANSPORTER SUBFAMILY A ABCA"/>
    <property type="match status" value="1"/>
</dbReference>
<reference evidence="2 3" key="1">
    <citation type="submission" date="2023-11" db="EMBL/GenBank/DDBJ databases">
        <authorList>
            <person name="Hedman E."/>
            <person name="Englund M."/>
            <person name="Stromberg M."/>
            <person name="Nyberg Akerstrom W."/>
            <person name="Nylinder S."/>
            <person name="Jareborg N."/>
            <person name="Kallberg Y."/>
            <person name="Kronander E."/>
        </authorList>
    </citation>
    <scope>NUCLEOTIDE SEQUENCE [LARGE SCALE GENOMIC DNA]</scope>
</reference>
<dbReference type="Pfam" id="PF00005">
    <property type="entry name" value="ABC_tran"/>
    <property type="match status" value="1"/>
</dbReference>
<dbReference type="SUPFAM" id="SSF52540">
    <property type="entry name" value="P-loop containing nucleoside triphosphate hydrolases"/>
    <property type="match status" value="1"/>
</dbReference>
<dbReference type="InterPro" id="IPR003439">
    <property type="entry name" value="ABC_transporter-like_ATP-bd"/>
</dbReference>
<evidence type="ECO:0000313" key="3">
    <source>
        <dbReference type="Proteomes" id="UP001314205"/>
    </source>
</evidence>
<dbReference type="PROSITE" id="PS50893">
    <property type="entry name" value="ABC_TRANSPORTER_2"/>
    <property type="match status" value="1"/>
</dbReference>
<dbReference type="GO" id="GO:0005524">
    <property type="term" value="F:ATP binding"/>
    <property type="evidence" value="ECO:0007669"/>
    <property type="project" value="InterPro"/>
</dbReference>
<dbReference type="Proteomes" id="UP001314205">
    <property type="component" value="Unassembled WGS sequence"/>
</dbReference>
<proteinExistence type="predicted"/>
<dbReference type="EMBL" id="CAVLGL010000068">
    <property type="protein sequence ID" value="CAK1584896.1"/>
    <property type="molecule type" value="Genomic_DNA"/>
</dbReference>
<feature type="domain" description="ABC transporter" evidence="1">
    <location>
        <begin position="37"/>
        <end position="227"/>
    </location>
</feature>
<keyword evidence="3" id="KW-1185">Reference proteome</keyword>
<dbReference type="PANTHER" id="PTHR19229:SF250">
    <property type="entry name" value="ABC TRANSPORTER DOMAIN-CONTAINING PROTEIN-RELATED"/>
    <property type="match status" value="1"/>
</dbReference>
<dbReference type="Gene3D" id="3.40.50.300">
    <property type="entry name" value="P-loop containing nucleotide triphosphate hydrolases"/>
    <property type="match status" value="1"/>
</dbReference>
<evidence type="ECO:0000259" key="1">
    <source>
        <dbReference type="PROSITE" id="PS50893"/>
    </source>
</evidence>
<dbReference type="GO" id="GO:0016020">
    <property type="term" value="C:membrane"/>
    <property type="evidence" value="ECO:0007669"/>
    <property type="project" value="InterPro"/>
</dbReference>
<dbReference type="GO" id="GO:0140359">
    <property type="term" value="F:ABC-type transporter activity"/>
    <property type="evidence" value="ECO:0007669"/>
    <property type="project" value="InterPro"/>
</dbReference>
<dbReference type="GO" id="GO:0016887">
    <property type="term" value="F:ATP hydrolysis activity"/>
    <property type="evidence" value="ECO:0007669"/>
    <property type="project" value="InterPro"/>
</dbReference>
<name>A0AAV1KSZ8_9NEOP</name>
<protein>
    <recommendedName>
        <fullName evidence="1">ABC transporter domain-containing protein</fullName>
    </recommendedName>
</protein>
<dbReference type="GO" id="GO:0005319">
    <property type="term" value="F:lipid transporter activity"/>
    <property type="evidence" value="ECO:0007669"/>
    <property type="project" value="TreeGrafter"/>
</dbReference>
<evidence type="ECO:0000313" key="2">
    <source>
        <dbReference type="EMBL" id="CAK1584896.1"/>
    </source>
</evidence>